<dbReference type="GO" id="GO:0016810">
    <property type="term" value="F:hydrolase activity, acting on carbon-nitrogen (but not peptide) bonds"/>
    <property type="evidence" value="ECO:0007669"/>
    <property type="project" value="InterPro"/>
</dbReference>
<dbReference type="Pfam" id="PF07969">
    <property type="entry name" value="Amidohydro_3"/>
    <property type="match status" value="1"/>
</dbReference>
<proteinExistence type="predicted"/>
<dbReference type="PANTHER" id="PTHR22642">
    <property type="entry name" value="IMIDAZOLONEPROPIONASE"/>
    <property type="match status" value="1"/>
</dbReference>
<feature type="domain" description="Amidohydrolase 3" evidence="1">
    <location>
        <begin position="42"/>
        <end position="479"/>
    </location>
</feature>
<name>A0A4S4FZ74_9MICO</name>
<dbReference type="Gene3D" id="2.30.40.10">
    <property type="entry name" value="Urease, subunit C, domain 1"/>
    <property type="match status" value="1"/>
</dbReference>
<evidence type="ECO:0000259" key="1">
    <source>
        <dbReference type="Pfam" id="PF07969"/>
    </source>
</evidence>
<dbReference type="SUPFAM" id="SSF51338">
    <property type="entry name" value="Composite domain of metallo-dependent hydrolases"/>
    <property type="match status" value="1"/>
</dbReference>
<keyword evidence="2" id="KW-0378">Hydrolase</keyword>
<dbReference type="InterPro" id="IPR032466">
    <property type="entry name" value="Metal_Hydrolase"/>
</dbReference>
<dbReference type="SUPFAM" id="SSF51556">
    <property type="entry name" value="Metallo-dependent hydrolases"/>
    <property type="match status" value="1"/>
</dbReference>
<dbReference type="Gene3D" id="3.20.20.140">
    <property type="entry name" value="Metal-dependent hydrolases"/>
    <property type="match status" value="1"/>
</dbReference>
<keyword evidence="3" id="KW-1185">Reference proteome</keyword>
<dbReference type="Proteomes" id="UP000307380">
    <property type="component" value="Unassembled WGS sequence"/>
</dbReference>
<accession>A0A4S4FZ74</accession>
<reference evidence="2 3" key="1">
    <citation type="submission" date="2019-04" db="EMBL/GenBank/DDBJ databases">
        <authorList>
            <person name="Jiang L."/>
        </authorList>
    </citation>
    <scope>NUCLEOTIDE SEQUENCE [LARGE SCALE GENOMIC DNA]</scope>
    <source>
        <strain evidence="2 3">YIM 131861</strain>
    </source>
</reference>
<dbReference type="OrthoDB" id="3238066at2"/>
<gene>
    <name evidence="2" type="ORF">E6C70_02940</name>
</gene>
<comment type="caution">
    <text evidence="2">The sequence shown here is derived from an EMBL/GenBank/DDBJ whole genome shotgun (WGS) entry which is preliminary data.</text>
</comment>
<dbReference type="InterPro" id="IPR013108">
    <property type="entry name" value="Amidohydro_3"/>
</dbReference>
<protein>
    <submittedName>
        <fullName evidence="2">Amidohydrolase</fullName>
    </submittedName>
</protein>
<sequence>MSLTLGSARLPGTDAVVDIELDAQRIRSIRPAGADGRGGEHLDLAGRWVIPGLWDNHVHFTQWSLAARRLDVAGAASAQALAAVVGERVRAGATEVTAFGFRDALWADAPTRAILDEVSGGVSVVAVSGDLHSAWLNSAALAAHGLANHPTGLLREEAAFAVVRSLENVSVEVSDRWAAEAATEASRRGVVGIVDFEMAWNAETWRRRVGRGADALRVEFGIYPQHLERAAAEGLQTGEFLDGGDGLVRVGSFKVITDGSLNTRTAYCFDAYPGLGGEERYGLLTVPPDQLVPLLTRAREIGLTAAVHAIGDHANALALDALAAVGIAGSIEHAQLLAEGDVRRFGELGVVASVQPEHAMDDRGVADHFWAGRTGRAFMLRSLLDAGARLALGSDAPVAPLDPWVAMAAAVGRSRDGLPPWHPEQAITASEALLASTRSIIEVGAVADLAILDADPFAATVDELRVMPVSATLLGGRFTHTTL</sequence>
<dbReference type="PANTHER" id="PTHR22642:SF2">
    <property type="entry name" value="PROTEIN LONG AFTER FAR-RED 3"/>
    <property type="match status" value="1"/>
</dbReference>
<evidence type="ECO:0000313" key="3">
    <source>
        <dbReference type="Proteomes" id="UP000307380"/>
    </source>
</evidence>
<evidence type="ECO:0000313" key="2">
    <source>
        <dbReference type="EMBL" id="THG35046.1"/>
    </source>
</evidence>
<organism evidence="2 3">
    <name type="scientific">Orlajensenia flava</name>
    <dbReference type="NCBI Taxonomy" id="2565934"/>
    <lineage>
        <taxon>Bacteria</taxon>
        <taxon>Bacillati</taxon>
        <taxon>Actinomycetota</taxon>
        <taxon>Actinomycetes</taxon>
        <taxon>Micrococcales</taxon>
        <taxon>Microbacteriaceae</taxon>
        <taxon>Orlajensenia</taxon>
    </lineage>
</organism>
<dbReference type="Gene3D" id="3.10.310.70">
    <property type="match status" value="1"/>
</dbReference>
<dbReference type="RefSeq" id="WP_136422063.1">
    <property type="nucleotide sequence ID" value="NZ_SSSN01000003.1"/>
</dbReference>
<dbReference type="EMBL" id="SSSN01000003">
    <property type="protein sequence ID" value="THG35046.1"/>
    <property type="molecule type" value="Genomic_DNA"/>
</dbReference>
<dbReference type="AlphaFoldDB" id="A0A4S4FZ74"/>
<dbReference type="InterPro" id="IPR011059">
    <property type="entry name" value="Metal-dep_hydrolase_composite"/>
</dbReference>